<keyword evidence="3" id="KW-1185">Reference proteome</keyword>
<reference evidence="2 3" key="1">
    <citation type="submission" date="2018-05" db="EMBL/GenBank/DDBJ databases">
        <title>Vibrio limimaris sp. nov., isolated from marine sediment.</title>
        <authorList>
            <person name="Li C.-M."/>
        </authorList>
    </citation>
    <scope>NUCLEOTIDE SEQUENCE [LARGE SCALE GENOMIC DNA]</scope>
    <source>
        <strain evidence="2 3">E4404</strain>
    </source>
</reference>
<dbReference type="Gene3D" id="2.40.70.10">
    <property type="entry name" value="Acid Proteases"/>
    <property type="match status" value="1"/>
</dbReference>
<sequence>MLQKIITIAVISVLSGCSLMDGEKYSRATIDAIHRTETNLQTRLDTFNSDIARQNGQISVLSAELVRLNDAIIALRNNQALLLAEKKAREAKKVVDKPTHSTPGIPSNTLLLGAVERVKIDTLKTQVDARVDTGAETSSLNAVDIQEFERNGKSWVRFHIDDSVTKAEERQWIEAPVVRYVKIRQSSTEKTERRSVVKLWVELGNLRQQTEFTLADRSEMTHPMLLGRQFIQDIALVDVSKSYLLSDKKWAN</sequence>
<accession>A0A2U3BAW3</accession>
<keyword evidence="2" id="KW-0645">Protease</keyword>
<proteinExistence type="predicted"/>
<dbReference type="InterPro" id="IPR008503">
    <property type="entry name" value="Asp_endopeptidase"/>
</dbReference>
<dbReference type="OrthoDB" id="8546610at2"/>
<dbReference type="GO" id="GO:0006508">
    <property type="term" value="P:proteolysis"/>
    <property type="evidence" value="ECO:0007669"/>
    <property type="project" value="UniProtKB-KW"/>
</dbReference>
<dbReference type="Pfam" id="PF05618">
    <property type="entry name" value="Zn_protease"/>
    <property type="match status" value="1"/>
</dbReference>
<evidence type="ECO:0000313" key="3">
    <source>
        <dbReference type="Proteomes" id="UP000245362"/>
    </source>
</evidence>
<dbReference type="Proteomes" id="UP000245362">
    <property type="component" value="Unassembled WGS sequence"/>
</dbReference>
<dbReference type="SUPFAM" id="SSF50630">
    <property type="entry name" value="Acid proteases"/>
    <property type="match status" value="1"/>
</dbReference>
<name>A0A2U3BAW3_9VIBR</name>
<organism evidence="2 3">
    <name type="scientific">Vibrio albus</name>
    <dbReference type="NCBI Taxonomy" id="2200953"/>
    <lineage>
        <taxon>Bacteria</taxon>
        <taxon>Pseudomonadati</taxon>
        <taxon>Pseudomonadota</taxon>
        <taxon>Gammaproteobacteria</taxon>
        <taxon>Vibrionales</taxon>
        <taxon>Vibrionaceae</taxon>
        <taxon>Vibrio</taxon>
    </lineage>
</organism>
<dbReference type="PANTHER" id="PTHR38037:SF2">
    <property type="entry name" value="ATP-DEPENDENT ZINC PROTEASE DOMAIN-CONTAINING PROTEIN-RELATED"/>
    <property type="match status" value="1"/>
</dbReference>
<comment type="caution">
    <text evidence="2">The sequence shown here is derived from an EMBL/GenBank/DDBJ whole genome shotgun (WGS) entry which is preliminary data.</text>
</comment>
<dbReference type="InterPro" id="IPR021109">
    <property type="entry name" value="Peptidase_aspartic_dom_sf"/>
</dbReference>
<dbReference type="PANTHER" id="PTHR38037">
    <property type="entry name" value="ZN_PROTEASE DOMAIN-CONTAINING PROTEIN"/>
    <property type="match status" value="1"/>
</dbReference>
<protein>
    <submittedName>
        <fullName evidence="2">ATP-dependent Zn protease</fullName>
    </submittedName>
</protein>
<dbReference type="AlphaFoldDB" id="A0A2U3BAW3"/>
<dbReference type="GO" id="GO:0008233">
    <property type="term" value="F:peptidase activity"/>
    <property type="evidence" value="ECO:0007669"/>
    <property type="project" value="UniProtKB-KW"/>
</dbReference>
<feature type="domain" description="Retropepsin-like aspartic endopeptidase" evidence="1">
    <location>
        <begin position="112"/>
        <end position="244"/>
    </location>
</feature>
<keyword evidence="2" id="KW-0378">Hydrolase</keyword>
<dbReference type="RefSeq" id="WP_109319188.1">
    <property type="nucleotide sequence ID" value="NZ_QFWT01000003.1"/>
</dbReference>
<evidence type="ECO:0000259" key="1">
    <source>
        <dbReference type="Pfam" id="PF05618"/>
    </source>
</evidence>
<gene>
    <name evidence="2" type="ORF">DI392_06975</name>
</gene>
<evidence type="ECO:0000313" key="2">
    <source>
        <dbReference type="EMBL" id="PWI33936.1"/>
    </source>
</evidence>
<dbReference type="PROSITE" id="PS51257">
    <property type="entry name" value="PROKAR_LIPOPROTEIN"/>
    <property type="match status" value="1"/>
</dbReference>
<dbReference type="EMBL" id="QFWT01000003">
    <property type="protein sequence ID" value="PWI33936.1"/>
    <property type="molecule type" value="Genomic_DNA"/>
</dbReference>